<evidence type="ECO:0000256" key="1">
    <source>
        <dbReference type="RuleBase" id="RU366034"/>
    </source>
</evidence>
<name>A0A103E7D3_9BURK</name>
<dbReference type="Proteomes" id="UP000062788">
    <property type="component" value="Unassembled WGS sequence"/>
</dbReference>
<dbReference type="PANTHER" id="PTHR35201:SF4">
    <property type="entry name" value="BETA-PINACENE SYNTHASE-RELATED"/>
    <property type="match status" value="1"/>
</dbReference>
<keyword evidence="1" id="KW-0460">Magnesium</keyword>
<evidence type="ECO:0000313" key="4">
    <source>
        <dbReference type="Proteomes" id="UP000062788"/>
    </source>
</evidence>
<comment type="similarity">
    <text evidence="1">Belongs to the terpene synthase family.</text>
</comment>
<feature type="compositionally biased region" description="Polar residues" evidence="2">
    <location>
        <begin position="369"/>
        <end position="386"/>
    </location>
</feature>
<dbReference type="AlphaFoldDB" id="A0A103E7D3"/>
<sequence length="399" mass="45889">MNPLTDITNIPTIFNLARKSRNHPLTAEAEHRSLEFMERYRLYWCEEQRQRLHAQNCGALMAYMFPDTDSPELLQLGTDFSMFAFAWDDEFCDDGPTRNKPMELADAAFRLQCTVDYPEVVFDENDRYAMALRDITLRLRKLASPDQARLWADTIRGWFFIEICKASNVARGIGINLSDYFPVRIYSGATLPFAHFIQIMNRLELPDSVFNDRRLCAIREIGVIIVNFVSDLYAYRKELVRSPDGYNLIDVIILEYGCSVDEAFSIAIDMHERIMQLFNRLRAAVLSEPHHPQVDLYLKAFDQYIDGGIRWCLDTLRYRSVDGTSTSPQVVTDSGLTDVQREISVDPLPIKSIAWWWQQDPAQPHGTGSFATTERSAESGNSSTGETRLRTDESHLRTR</sequence>
<dbReference type="PANTHER" id="PTHR35201">
    <property type="entry name" value="TERPENE SYNTHASE"/>
    <property type="match status" value="1"/>
</dbReference>
<feature type="compositionally biased region" description="Basic and acidic residues" evidence="2">
    <location>
        <begin position="387"/>
        <end position="399"/>
    </location>
</feature>
<dbReference type="InterPro" id="IPR034686">
    <property type="entry name" value="Terpene_cyclase-like_2"/>
</dbReference>
<comment type="cofactor">
    <cofactor evidence="1">
        <name>Mg(2+)</name>
        <dbReference type="ChEBI" id="CHEBI:18420"/>
    </cofactor>
</comment>
<dbReference type="InterPro" id="IPR008949">
    <property type="entry name" value="Isoprenoid_synthase_dom_sf"/>
</dbReference>
<keyword evidence="1" id="KW-0456">Lyase</keyword>
<dbReference type="SUPFAM" id="SSF48576">
    <property type="entry name" value="Terpenoid synthases"/>
    <property type="match status" value="1"/>
</dbReference>
<keyword evidence="1" id="KW-0479">Metal-binding</keyword>
<dbReference type="Gene3D" id="1.10.600.10">
    <property type="entry name" value="Farnesyl Diphosphate Synthase"/>
    <property type="match status" value="1"/>
</dbReference>
<feature type="region of interest" description="Disordered" evidence="2">
    <location>
        <begin position="363"/>
        <end position="399"/>
    </location>
</feature>
<dbReference type="EMBL" id="LOWA01000011">
    <property type="protein sequence ID" value="KVE29658.1"/>
    <property type="molecule type" value="Genomic_DNA"/>
</dbReference>
<dbReference type="OrthoDB" id="2989600at2"/>
<accession>A0A103E7D3</accession>
<gene>
    <name evidence="3" type="ORF">WS67_00020</name>
</gene>
<dbReference type="RefSeq" id="WP_059512950.1">
    <property type="nucleotide sequence ID" value="NZ_LOWA01000011.1"/>
</dbReference>
<dbReference type="Pfam" id="PF19086">
    <property type="entry name" value="Terpene_syn_C_2"/>
    <property type="match status" value="1"/>
</dbReference>
<evidence type="ECO:0000256" key="2">
    <source>
        <dbReference type="SAM" id="MobiDB-lite"/>
    </source>
</evidence>
<protein>
    <recommendedName>
        <fullName evidence="1">Terpene synthase</fullName>
        <ecNumber evidence="1">4.2.3.-</ecNumber>
    </recommendedName>
</protein>
<dbReference type="GO" id="GO:0010333">
    <property type="term" value="F:terpene synthase activity"/>
    <property type="evidence" value="ECO:0007669"/>
    <property type="project" value="InterPro"/>
</dbReference>
<keyword evidence="4" id="KW-1185">Reference proteome</keyword>
<dbReference type="EC" id="4.2.3.-" evidence="1"/>
<evidence type="ECO:0000313" key="3">
    <source>
        <dbReference type="EMBL" id="KVE29658.1"/>
    </source>
</evidence>
<dbReference type="GO" id="GO:0046872">
    <property type="term" value="F:metal ion binding"/>
    <property type="evidence" value="ECO:0007669"/>
    <property type="project" value="UniProtKB-KW"/>
</dbReference>
<reference evidence="3 4" key="1">
    <citation type="submission" date="2015-11" db="EMBL/GenBank/DDBJ databases">
        <title>Expanding the genomic diversity of Burkholderia species for the development of highly accurate diagnostics.</title>
        <authorList>
            <person name="Sahl J."/>
            <person name="Keim P."/>
            <person name="Wagner D."/>
        </authorList>
    </citation>
    <scope>NUCLEOTIDE SEQUENCE [LARGE SCALE GENOMIC DNA]</scope>
    <source>
        <strain evidence="3 4">TSV85</strain>
    </source>
</reference>
<proteinExistence type="inferred from homology"/>
<comment type="caution">
    <text evidence="3">The sequence shown here is derived from an EMBL/GenBank/DDBJ whole genome shotgun (WGS) entry which is preliminary data.</text>
</comment>
<organism evidence="3 4">
    <name type="scientific">Burkholderia singularis</name>
    <dbReference type="NCBI Taxonomy" id="1503053"/>
    <lineage>
        <taxon>Bacteria</taxon>
        <taxon>Pseudomonadati</taxon>
        <taxon>Pseudomonadota</taxon>
        <taxon>Betaproteobacteria</taxon>
        <taxon>Burkholderiales</taxon>
        <taxon>Burkholderiaceae</taxon>
        <taxon>Burkholderia</taxon>
        <taxon>pseudomallei group</taxon>
    </lineage>
</organism>